<dbReference type="EMBL" id="JAAGNX010000001">
    <property type="protein sequence ID" value="NDV61728.1"/>
    <property type="molecule type" value="Genomic_DNA"/>
</dbReference>
<keyword evidence="2" id="KW-0378">Hydrolase</keyword>
<keyword evidence="6" id="KW-1185">Reference proteome</keyword>
<dbReference type="AlphaFoldDB" id="A0A6B2LYP0"/>
<evidence type="ECO:0000256" key="2">
    <source>
        <dbReference type="ARBA" id="ARBA00022801"/>
    </source>
</evidence>
<dbReference type="Gene3D" id="3.30.1120.10">
    <property type="match status" value="1"/>
</dbReference>
<dbReference type="InterPro" id="IPR017850">
    <property type="entry name" value="Alkaline_phosphatase_core_sf"/>
</dbReference>
<feature type="signal peptide" evidence="3">
    <location>
        <begin position="1"/>
        <end position="23"/>
    </location>
</feature>
<dbReference type="SUPFAM" id="SSF53649">
    <property type="entry name" value="Alkaline phosphatase-like"/>
    <property type="match status" value="1"/>
</dbReference>
<gene>
    <name evidence="5" type="ORF">G0Q06_04630</name>
</gene>
<name>A0A6B2LYP0_9BACT</name>
<proteinExistence type="inferred from homology"/>
<evidence type="ECO:0000259" key="4">
    <source>
        <dbReference type="Pfam" id="PF00884"/>
    </source>
</evidence>
<dbReference type="Proteomes" id="UP000478417">
    <property type="component" value="Unassembled WGS sequence"/>
</dbReference>
<dbReference type="InterPro" id="IPR050738">
    <property type="entry name" value="Sulfatase"/>
</dbReference>
<comment type="similarity">
    <text evidence="1">Belongs to the sulfatase family.</text>
</comment>
<sequence length="539" mass="61277">MKQILTSFTAACFVQVFSLPAFLYAVEQSTPYLPQPIGLEEKAGDCGSNAPNILIILADDMGWSDLGCYGGEIQTPNLDRLADNGIRFRQFRNTAKCMTTRASLLTGLYPQQTDMMLPKKIRNAVTLGEVLKARGYRTLWVGKHHGTENPVDRGFDRYFGLRDGACNHFNPGLQRDGEAVPARKRDDRVWCIDDKELVPYTPPNKDFYTTDAFTDTALDYLDTYRDERKPFFLYVAYTAPHDPLMAWPEDIKTYDGVYDEGFEVIRNARYKKQLDLGLIDGRYPLTEPTYSQWQNLSLDERKTEALRMQVYAAMVDRMDQNIGRILAKLDSLNELENTLILFASDNGASAEVVHAGDNIPGNGEMGSMSRWTSQEHNWANVSNTPFRFFKNYSHEGGINTPLIAHWPAGISNPGRFDDFAGHFIDIMPTLLEISGAIYPAEFNGEKVLPYEGTSIVPVFKESAVDRATPIFWQWDAGKAVINGRWKLVCWNNDPGLPEKWELYDLEYDRTESRDLAEEHPGVVKQLGSLYQHWLWRVAK</sequence>
<dbReference type="Gene3D" id="3.40.720.10">
    <property type="entry name" value="Alkaline Phosphatase, subunit A"/>
    <property type="match status" value="1"/>
</dbReference>
<dbReference type="RefSeq" id="WP_163962919.1">
    <property type="nucleotide sequence ID" value="NZ_JAAGNX010000001.1"/>
</dbReference>
<dbReference type="PANTHER" id="PTHR42693">
    <property type="entry name" value="ARYLSULFATASE FAMILY MEMBER"/>
    <property type="match status" value="1"/>
</dbReference>
<feature type="chain" id="PRO_5025421420" evidence="3">
    <location>
        <begin position="24"/>
        <end position="539"/>
    </location>
</feature>
<dbReference type="Pfam" id="PF00884">
    <property type="entry name" value="Sulfatase"/>
    <property type="match status" value="1"/>
</dbReference>
<feature type="domain" description="Sulfatase N-terminal" evidence="4">
    <location>
        <begin position="51"/>
        <end position="435"/>
    </location>
</feature>
<reference evidence="5 6" key="1">
    <citation type="submission" date="2020-02" db="EMBL/GenBank/DDBJ databases">
        <title>Albibacoteraceae fam. nov., the first described family within the subdivision 4 Verrucomicrobia.</title>
        <authorList>
            <person name="Xi F."/>
        </authorList>
    </citation>
    <scope>NUCLEOTIDE SEQUENCE [LARGE SCALE GENOMIC DNA]</scope>
    <source>
        <strain evidence="5 6">CK1056</strain>
    </source>
</reference>
<evidence type="ECO:0000256" key="1">
    <source>
        <dbReference type="ARBA" id="ARBA00008779"/>
    </source>
</evidence>
<comment type="caution">
    <text evidence="5">The sequence shown here is derived from an EMBL/GenBank/DDBJ whole genome shotgun (WGS) entry which is preliminary data.</text>
</comment>
<evidence type="ECO:0000256" key="3">
    <source>
        <dbReference type="SAM" id="SignalP"/>
    </source>
</evidence>
<dbReference type="PANTHER" id="PTHR42693:SF53">
    <property type="entry name" value="ENDO-4-O-SULFATASE"/>
    <property type="match status" value="1"/>
</dbReference>
<dbReference type="GO" id="GO:0004065">
    <property type="term" value="F:arylsulfatase activity"/>
    <property type="evidence" value="ECO:0007669"/>
    <property type="project" value="TreeGrafter"/>
</dbReference>
<accession>A0A6B2LYP0</accession>
<organism evidence="5 6">
    <name type="scientific">Oceanipulchritudo coccoides</name>
    <dbReference type="NCBI Taxonomy" id="2706888"/>
    <lineage>
        <taxon>Bacteria</taxon>
        <taxon>Pseudomonadati</taxon>
        <taxon>Verrucomicrobiota</taxon>
        <taxon>Opitutia</taxon>
        <taxon>Puniceicoccales</taxon>
        <taxon>Oceanipulchritudinaceae</taxon>
        <taxon>Oceanipulchritudo</taxon>
    </lineage>
</organism>
<protein>
    <submittedName>
        <fullName evidence="5">Arylsulfatase</fullName>
    </submittedName>
</protein>
<evidence type="ECO:0000313" key="6">
    <source>
        <dbReference type="Proteomes" id="UP000478417"/>
    </source>
</evidence>
<evidence type="ECO:0000313" key="5">
    <source>
        <dbReference type="EMBL" id="NDV61728.1"/>
    </source>
</evidence>
<keyword evidence="3" id="KW-0732">Signal</keyword>
<dbReference type="InterPro" id="IPR000917">
    <property type="entry name" value="Sulfatase_N"/>
</dbReference>
<dbReference type="CDD" id="cd16025">
    <property type="entry name" value="PAS_like"/>
    <property type="match status" value="1"/>
</dbReference>